<evidence type="ECO:0000313" key="4">
    <source>
        <dbReference type="Proteomes" id="UP001625389"/>
    </source>
</evidence>
<gene>
    <name evidence="3" type="ORF">ACEN34_08665</name>
</gene>
<keyword evidence="2" id="KW-1277">Toxin-antitoxin system</keyword>
<accession>A0ABW8UCV5</accession>
<name>A0ABW8UCV5_9LACO</name>
<organism evidence="3 4">
    <name type="scientific">Loigolactobacillus zhaoyuanensis</name>
    <dbReference type="NCBI Taxonomy" id="2486017"/>
    <lineage>
        <taxon>Bacteria</taxon>
        <taxon>Bacillati</taxon>
        <taxon>Bacillota</taxon>
        <taxon>Bacilli</taxon>
        <taxon>Lactobacillales</taxon>
        <taxon>Lactobacillaceae</taxon>
        <taxon>Loigolactobacillus</taxon>
    </lineage>
</organism>
<evidence type="ECO:0000256" key="2">
    <source>
        <dbReference type="ARBA" id="ARBA00022649"/>
    </source>
</evidence>
<comment type="similarity">
    <text evidence="1">Belongs to the PemK/MazF family.</text>
</comment>
<protein>
    <submittedName>
        <fullName evidence="3">Type II toxin-antitoxin system PemK/MazF family toxin</fullName>
    </submittedName>
</protein>
<dbReference type="Pfam" id="PF02452">
    <property type="entry name" value="PemK_toxin"/>
    <property type="match status" value="1"/>
</dbReference>
<dbReference type="RefSeq" id="WP_407137502.1">
    <property type="nucleotide sequence ID" value="NZ_JBGQPK010000035.1"/>
</dbReference>
<dbReference type="Proteomes" id="UP001625389">
    <property type="component" value="Unassembled WGS sequence"/>
</dbReference>
<evidence type="ECO:0000256" key="1">
    <source>
        <dbReference type="ARBA" id="ARBA00007521"/>
    </source>
</evidence>
<proteinExistence type="inferred from homology"/>
<dbReference type="InterPro" id="IPR003477">
    <property type="entry name" value="PemK-like"/>
</dbReference>
<dbReference type="SUPFAM" id="SSF50118">
    <property type="entry name" value="Cell growth inhibitor/plasmid maintenance toxic component"/>
    <property type="match status" value="1"/>
</dbReference>
<dbReference type="PANTHER" id="PTHR33988:SF3">
    <property type="entry name" value="ENDORIBONUCLEASE TOXIN CHPB-RELATED"/>
    <property type="match status" value="1"/>
</dbReference>
<evidence type="ECO:0000313" key="3">
    <source>
        <dbReference type="EMBL" id="MFL2029687.1"/>
    </source>
</evidence>
<dbReference type="EMBL" id="JBGQPK010000035">
    <property type="protein sequence ID" value="MFL2029687.1"/>
    <property type="molecule type" value="Genomic_DNA"/>
</dbReference>
<sequence length="121" mass="13390">MAVVPKQGDFVWLDAEPHAGHEIGGHDPAKQNIARPFLVVSTTEFNQNTPFVQVMPITHTLREDDPLMMQIIDSALQITGMVLFAQLKGYDYQARHGAIIGHCRPNVLKAALKVISNIYGL</sequence>
<dbReference type="PANTHER" id="PTHR33988">
    <property type="entry name" value="ENDORIBONUCLEASE MAZF-RELATED"/>
    <property type="match status" value="1"/>
</dbReference>
<dbReference type="InterPro" id="IPR011067">
    <property type="entry name" value="Plasmid_toxin/cell-grow_inhib"/>
</dbReference>
<keyword evidence="4" id="KW-1185">Reference proteome</keyword>
<comment type="caution">
    <text evidence="3">The sequence shown here is derived from an EMBL/GenBank/DDBJ whole genome shotgun (WGS) entry which is preliminary data.</text>
</comment>
<reference evidence="3 4" key="1">
    <citation type="submission" date="2024-08" db="EMBL/GenBank/DDBJ databases">
        <authorList>
            <person name="Arias E."/>
        </authorList>
    </citation>
    <scope>NUCLEOTIDE SEQUENCE [LARGE SCALE GENOMIC DNA]</scope>
    <source>
        <strain evidence="3 4">FAM 25317</strain>
    </source>
</reference>
<dbReference type="Gene3D" id="2.30.30.110">
    <property type="match status" value="1"/>
</dbReference>